<keyword evidence="2" id="KW-1185">Reference proteome</keyword>
<gene>
    <name evidence="1" type="ORF">HHU12_33200</name>
</gene>
<dbReference type="Proteomes" id="UP000576082">
    <property type="component" value="Unassembled WGS sequence"/>
</dbReference>
<accession>A0A7X9S2A2</accession>
<evidence type="ECO:0000313" key="2">
    <source>
        <dbReference type="Proteomes" id="UP000576082"/>
    </source>
</evidence>
<evidence type="ECO:0000313" key="1">
    <source>
        <dbReference type="EMBL" id="NME72862.1"/>
    </source>
</evidence>
<comment type="caution">
    <text evidence="1">The sequence shown here is derived from an EMBL/GenBank/DDBJ whole genome shotgun (WGS) entry which is preliminary data.</text>
</comment>
<sequence>MLCLAIIYIALSFSPQRYTVGIVTSFKGASPSISYKVNGDIYSVASSGLRGTDQKYWLVQYSKFIPTWAGEICPLEKNMHAPPKGWTLEEVDSLQLLNARARRDLGL</sequence>
<reference evidence="1 2" key="1">
    <citation type="submission" date="2020-04" db="EMBL/GenBank/DDBJ databases">
        <title>Flammeovirga sp. SR4, a novel species isolated from seawater.</title>
        <authorList>
            <person name="Wang X."/>
        </authorList>
    </citation>
    <scope>NUCLEOTIDE SEQUENCE [LARGE SCALE GENOMIC DNA]</scope>
    <source>
        <strain evidence="1 2">ATCC 23126</strain>
    </source>
</reference>
<dbReference type="AlphaFoldDB" id="A0A7X9S2A2"/>
<proteinExistence type="predicted"/>
<dbReference type="EMBL" id="JABANE010000226">
    <property type="protein sequence ID" value="NME72862.1"/>
    <property type="molecule type" value="Genomic_DNA"/>
</dbReference>
<dbReference type="RefSeq" id="WP_205960065.1">
    <property type="nucleotide sequence ID" value="NZ_JABANE010000226.1"/>
</dbReference>
<protein>
    <submittedName>
        <fullName evidence="1">Uncharacterized protein</fullName>
    </submittedName>
</protein>
<name>A0A7X9S2A2_9BACT</name>
<organism evidence="1 2">
    <name type="scientific">Flammeovirga aprica JL-4</name>
    <dbReference type="NCBI Taxonomy" id="694437"/>
    <lineage>
        <taxon>Bacteria</taxon>
        <taxon>Pseudomonadati</taxon>
        <taxon>Bacteroidota</taxon>
        <taxon>Cytophagia</taxon>
        <taxon>Cytophagales</taxon>
        <taxon>Flammeovirgaceae</taxon>
        <taxon>Flammeovirga</taxon>
    </lineage>
</organism>